<evidence type="ECO:0000313" key="1">
    <source>
        <dbReference type="EMBL" id="KAK7755441.1"/>
    </source>
</evidence>
<dbReference type="Proteomes" id="UP001320420">
    <property type="component" value="Unassembled WGS sequence"/>
</dbReference>
<comment type="caution">
    <text evidence="1">The sequence shown here is derived from an EMBL/GenBank/DDBJ whole genome shotgun (WGS) entry which is preliminary data.</text>
</comment>
<evidence type="ECO:0000313" key="2">
    <source>
        <dbReference type="Proteomes" id="UP001320420"/>
    </source>
</evidence>
<sequence length="253" mass="29036">MSSELSFLSQELKFFDRAQRPDTERPGYLFHFAFERECINGALLELITASVKQAKATGRRIYLDWNATTWNDAVCNLTAFSIDKGDRYDHATLEAEGLKVFPANGEDEATLKSINSCLGWMELDSDEVERELGPLRWEFPHYNREADEGVLDRDLPRGKVFCLVYRFVPEEGPMDLKYIMRQADFFHAVGFDFHGSEFKGNNWRGKGVLVDMSDIVSMNDRAWDDDAYAWYHKGFAKATEYTLGEMAEGLEFG</sequence>
<proteinExistence type="predicted"/>
<accession>A0AAN9UX23</accession>
<organism evidence="1 2">
    <name type="scientific">Diatrype stigma</name>
    <dbReference type="NCBI Taxonomy" id="117547"/>
    <lineage>
        <taxon>Eukaryota</taxon>
        <taxon>Fungi</taxon>
        <taxon>Dikarya</taxon>
        <taxon>Ascomycota</taxon>
        <taxon>Pezizomycotina</taxon>
        <taxon>Sordariomycetes</taxon>
        <taxon>Xylariomycetidae</taxon>
        <taxon>Xylariales</taxon>
        <taxon>Diatrypaceae</taxon>
        <taxon>Diatrype</taxon>
    </lineage>
</organism>
<protein>
    <submittedName>
        <fullName evidence="1">Uncharacterized protein</fullName>
    </submittedName>
</protein>
<gene>
    <name evidence="1" type="ORF">SLS62_002669</name>
</gene>
<dbReference type="AlphaFoldDB" id="A0AAN9UX23"/>
<name>A0AAN9UX23_9PEZI</name>
<dbReference type="EMBL" id="JAKJXP020000013">
    <property type="protein sequence ID" value="KAK7755441.1"/>
    <property type="molecule type" value="Genomic_DNA"/>
</dbReference>
<reference evidence="1 2" key="1">
    <citation type="submission" date="2024-02" db="EMBL/GenBank/DDBJ databases">
        <title>De novo assembly and annotation of 12 fungi associated with fruit tree decline syndrome in Ontario, Canada.</title>
        <authorList>
            <person name="Sulman M."/>
            <person name="Ellouze W."/>
            <person name="Ilyukhin E."/>
        </authorList>
    </citation>
    <scope>NUCLEOTIDE SEQUENCE [LARGE SCALE GENOMIC DNA]</scope>
    <source>
        <strain evidence="1 2">M11/M66-122</strain>
    </source>
</reference>
<keyword evidence="2" id="KW-1185">Reference proteome</keyword>